<dbReference type="AlphaFoldDB" id="B4MSX4"/>
<feature type="compositionally biased region" description="Basic and acidic residues" evidence="1">
    <location>
        <begin position="168"/>
        <end position="199"/>
    </location>
</feature>
<feature type="region of interest" description="Disordered" evidence="1">
    <location>
        <begin position="25"/>
        <end position="249"/>
    </location>
</feature>
<evidence type="ECO:0000313" key="2">
    <source>
        <dbReference type="EMBL" id="EDW75213.2"/>
    </source>
</evidence>
<protein>
    <submittedName>
        <fullName evidence="2">Uncharacterized protein</fullName>
    </submittedName>
</protein>
<accession>B4MSX4</accession>
<evidence type="ECO:0000256" key="1">
    <source>
        <dbReference type="SAM" id="MobiDB-lite"/>
    </source>
</evidence>
<sequence>MPILVPFMENELYLPSWRHCQVAPRPDLSSIDTPGSDDDIDPSGLLKMFPEGYEGDDDDDEFGLHRASVMGLPEGLDSSSGSDYDSDFGVDKARKISSEMPTSPKKSKLESPNKGKRAKIQIDDILPYSAPANKPKGKQSASKSAKSKSSSSPNSKKTKSKESGPNAGDEKSTKSKSTKNDKPNDAKKTGSTPFKEKSKPVTPVKPNREASPSNMDDVNPDEVHIPVLVSSSSSGNFKRDLNAKPRRRR</sequence>
<dbReference type="HOGENOM" id="CLU_763482_0_0_1"/>
<reference evidence="2 3" key="1">
    <citation type="journal article" date="2007" name="Nature">
        <title>Evolution of genes and genomes on the Drosophila phylogeny.</title>
        <authorList>
            <consortium name="Drosophila 12 Genomes Consortium"/>
            <person name="Clark A.G."/>
            <person name="Eisen M.B."/>
            <person name="Smith D.R."/>
            <person name="Bergman C.M."/>
            <person name="Oliver B."/>
            <person name="Markow T.A."/>
            <person name="Kaufman T.C."/>
            <person name="Kellis M."/>
            <person name="Gelbart W."/>
            <person name="Iyer V.N."/>
            <person name="Pollard D.A."/>
            <person name="Sackton T.B."/>
            <person name="Larracuente A.M."/>
            <person name="Singh N.D."/>
            <person name="Abad J.P."/>
            <person name="Abt D.N."/>
            <person name="Adryan B."/>
            <person name="Aguade M."/>
            <person name="Akashi H."/>
            <person name="Anderson W.W."/>
            <person name="Aquadro C.F."/>
            <person name="Ardell D.H."/>
            <person name="Arguello R."/>
            <person name="Artieri C.G."/>
            <person name="Barbash D.A."/>
            <person name="Barker D."/>
            <person name="Barsanti P."/>
            <person name="Batterham P."/>
            <person name="Batzoglou S."/>
            <person name="Begun D."/>
            <person name="Bhutkar A."/>
            <person name="Blanco E."/>
            <person name="Bosak S.A."/>
            <person name="Bradley R.K."/>
            <person name="Brand A.D."/>
            <person name="Brent M.R."/>
            <person name="Brooks A.N."/>
            <person name="Brown R.H."/>
            <person name="Butlin R.K."/>
            <person name="Caggese C."/>
            <person name="Calvi B.R."/>
            <person name="Bernardo de Carvalho A."/>
            <person name="Caspi A."/>
            <person name="Castrezana S."/>
            <person name="Celniker S.E."/>
            <person name="Chang J.L."/>
            <person name="Chapple C."/>
            <person name="Chatterji S."/>
            <person name="Chinwalla A."/>
            <person name="Civetta A."/>
            <person name="Clifton S.W."/>
            <person name="Comeron J.M."/>
            <person name="Costello J.C."/>
            <person name="Coyne J.A."/>
            <person name="Daub J."/>
            <person name="David R.G."/>
            <person name="Delcher A.L."/>
            <person name="Delehaunty K."/>
            <person name="Do C.B."/>
            <person name="Ebling H."/>
            <person name="Edwards K."/>
            <person name="Eickbush T."/>
            <person name="Evans J.D."/>
            <person name="Filipski A."/>
            <person name="Findeiss S."/>
            <person name="Freyhult E."/>
            <person name="Fulton L."/>
            <person name="Fulton R."/>
            <person name="Garcia A.C."/>
            <person name="Gardiner A."/>
            <person name="Garfield D.A."/>
            <person name="Garvin B.E."/>
            <person name="Gibson G."/>
            <person name="Gilbert D."/>
            <person name="Gnerre S."/>
            <person name="Godfrey J."/>
            <person name="Good R."/>
            <person name="Gotea V."/>
            <person name="Gravely B."/>
            <person name="Greenberg A.J."/>
            <person name="Griffiths-Jones S."/>
            <person name="Gross S."/>
            <person name="Guigo R."/>
            <person name="Gustafson E.A."/>
            <person name="Haerty W."/>
            <person name="Hahn M.W."/>
            <person name="Halligan D.L."/>
            <person name="Halpern A.L."/>
            <person name="Halter G.M."/>
            <person name="Han M.V."/>
            <person name="Heger A."/>
            <person name="Hillier L."/>
            <person name="Hinrichs A.S."/>
            <person name="Holmes I."/>
            <person name="Hoskins R.A."/>
            <person name="Hubisz M.J."/>
            <person name="Hultmark D."/>
            <person name="Huntley M.A."/>
            <person name="Jaffe D.B."/>
            <person name="Jagadeeshan S."/>
            <person name="Jeck W.R."/>
            <person name="Johnson J."/>
            <person name="Jones C.D."/>
            <person name="Jordan W.C."/>
            <person name="Karpen G.H."/>
            <person name="Kataoka E."/>
            <person name="Keightley P.D."/>
            <person name="Kheradpour P."/>
            <person name="Kirkness E.F."/>
            <person name="Koerich L.B."/>
            <person name="Kristiansen K."/>
            <person name="Kudrna D."/>
            <person name="Kulathinal R.J."/>
            <person name="Kumar S."/>
            <person name="Kwok R."/>
            <person name="Lander E."/>
            <person name="Langley C.H."/>
            <person name="Lapoint R."/>
            <person name="Lazzaro B.P."/>
            <person name="Lee S.J."/>
            <person name="Levesque L."/>
            <person name="Li R."/>
            <person name="Lin C.F."/>
            <person name="Lin M.F."/>
            <person name="Lindblad-Toh K."/>
            <person name="Llopart A."/>
            <person name="Long M."/>
            <person name="Low L."/>
            <person name="Lozovsky E."/>
            <person name="Lu J."/>
            <person name="Luo M."/>
            <person name="Machado C.A."/>
            <person name="Makalowski W."/>
            <person name="Marzo M."/>
            <person name="Matsuda M."/>
            <person name="Matzkin L."/>
            <person name="McAllister B."/>
            <person name="McBride C.S."/>
            <person name="McKernan B."/>
            <person name="McKernan K."/>
            <person name="Mendez-Lago M."/>
            <person name="Minx P."/>
            <person name="Mollenhauer M.U."/>
            <person name="Montooth K."/>
            <person name="Mount S.M."/>
            <person name="Mu X."/>
            <person name="Myers E."/>
            <person name="Negre B."/>
            <person name="Newfeld S."/>
            <person name="Nielsen R."/>
            <person name="Noor M.A."/>
            <person name="O'Grady P."/>
            <person name="Pachter L."/>
            <person name="Papaceit M."/>
            <person name="Parisi M.J."/>
            <person name="Parisi M."/>
            <person name="Parts L."/>
            <person name="Pedersen J.S."/>
            <person name="Pesole G."/>
            <person name="Phillippy A.M."/>
            <person name="Ponting C.P."/>
            <person name="Pop M."/>
            <person name="Porcelli D."/>
            <person name="Powell J.R."/>
            <person name="Prohaska S."/>
            <person name="Pruitt K."/>
            <person name="Puig M."/>
            <person name="Quesneville H."/>
            <person name="Ram K.R."/>
            <person name="Rand D."/>
            <person name="Rasmussen M.D."/>
            <person name="Reed L.K."/>
            <person name="Reenan R."/>
            <person name="Reily A."/>
            <person name="Remington K.A."/>
            <person name="Rieger T.T."/>
            <person name="Ritchie M.G."/>
            <person name="Robin C."/>
            <person name="Rogers Y.H."/>
            <person name="Rohde C."/>
            <person name="Rozas J."/>
            <person name="Rubenfield M.J."/>
            <person name="Ruiz A."/>
            <person name="Russo S."/>
            <person name="Salzberg S.L."/>
            <person name="Sanchez-Gracia A."/>
            <person name="Saranga D.J."/>
            <person name="Sato H."/>
            <person name="Schaeffer S.W."/>
            <person name="Schatz M.C."/>
            <person name="Schlenke T."/>
            <person name="Schwartz R."/>
            <person name="Segarra C."/>
            <person name="Singh R.S."/>
            <person name="Sirot L."/>
            <person name="Sirota M."/>
            <person name="Sisneros N.B."/>
            <person name="Smith C.D."/>
            <person name="Smith T.F."/>
            <person name="Spieth J."/>
            <person name="Stage D.E."/>
            <person name="Stark A."/>
            <person name="Stephan W."/>
            <person name="Strausberg R.L."/>
            <person name="Strempel S."/>
            <person name="Sturgill D."/>
            <person name="Sutton G."/>
            <person name="Sutton G.G."/>
            <person name="Tao W."/>
            <person name="Teichmann S."/>
            <person name="Tobari Y.N."/>
            <person name="Tomimura Y."/>
            <person name="Tsolas J.M."/>
            <person name="Valente V.L."/>
            <person name="Venter E."/>
            <person name="Venter J.C."/>
            <person name="Vicario S."/>
            <person name="Vieira F.G."/>
            <person name="Vilella A.J."/>
            <person name="Villasante A."/>
            <person name="Walenz B."/>
            <person name="Wang J."/>
            <person name="Wasserman M."/>
            <person name="Watts T."/>
            <person name="Wilson D."/>
            <person name="Wilson R.K."/>
            <person name="Wing R.A."/>
            <person name="Wolfner M.F."/>
            <person name="Wong A."/>
            <person name="Wong G.K."/>
            <person name="Wu C.I."/>
            <person name="Wu G."/>
            <person name="Yamamoto D."/>
            <person name="Yang H.P."/>
            <person name="Yang S.P."/>
            <person name="Yorke J.A."/>
            <person name="Yoshida K."/>
            <person name="Zdobnov E."/>
            <person name="Zhang P."/>
            <person name="Zhang Y."/>
            <person name="Zimin A.V."/>
            <person name="Baldwin J."/>
            <person name="Abdouelleil A."/>
            <person name="Abdulkadir J."/>
            <person name="Abebe A."/>
            <person name="Abera B."/>
            <person name="Abreu J."/>
            <person name="Acer S.C."/>
            <person name="Aftuck L."/>
            <person name="Alexander A."/>
            <person name="An P."/>
            <person name="Anderson E."/>
            <person name="Anderson S."/>
            <person name="Arachi H."/>
            <person name="Azer M."/>
            <person name="Bachantsang P."/>
            <person name="Barry A."/>
            <person name="Bayul T."/>
            <person name="Berlin A."/>
            <person name="Bessette D."/>
            <person name="Bloom T."/>
            <person name="Blye J."/>
            <person name="Boguslavskiy L."/>
            <person name="Bonnet C."/>
            <person name="Boukhgalter B."/>
            <person name="Bourzgui I."/>
            <person name="Brown A."/>
            <person name="Cahill P."/>
            <person name="Channer S."/>
            <person name="Cheshatsang Y."/>
            <person name="Chuda L."/>
            <person name="Citroen M."/>
            <person name="Collymore A."/>
            <person name="Cooke P."/>
            <person name="Costello M."/>
            <person name="D'Aco K."/>
            <person name="Daza R."/>
            <person name="De Haan G."/>
            <person name="DeGray S."/>
            <person name="DeMaso C."/>
            <person name="Dhargay N."/>
            <person name="Dooley K."/>
            <person name="Dooley E."/>
            <person name="Doricent M."/>
            <person name="Dorje P."/>
            <person name="Dorjee K."/>
            <person name="Dupes A."/>
            <person name="Elong R."/>
            <person name="Falk J."/>
            <person name="Farina A."/>
            <person name="Faro S."/>
            <person name="Ferguson D."/>
            <person name="Fisher S."/>
            <person name="Foley C.D."/>
            <person name="Franke A."/>
            <person name="Friedrich D."/>
            <person name="Gadbois L."/>
            <person name="Gearin G."/>
            <person name="Gearin C.R."/>
            <person name="Giannoukos G."/>
            <person name="Goode T."/>
            <person name="Graham J."/>
            <person name="Grandbois E."/>
            <person name="Grewal S."/>
            <person name="Gyaltsen K."/>
            <person name="Hafez N."/>
            <person name="Hagos B."/>
            <person name="Hall J."/>
            <person name="Henson C."/>
            <person name="Hollinger A."/>
            <person name="Honan T."/>
            <person name="Huard M.D."/>
            <person name="Hughes L."/>
            <person name="Hurhula B."/>
            <person name="Husby M.E."/>
            <person name="Kamat A."/>
            <person name="Kanga B."/>
            <person name="Kashin S."/>
            <person name="Khazanovich D."/>
            <person name="Kisner P."/>
            <person name="Lance K."/>
            <person name="Lara M."/>
            <person name="Lee W."/>
            <person name="Lennon N."/>
            <person name="Letendre F."/>
            <person name="LeVine R."/>
            <person name="Lipovsky A."/>
            <person name="Liu X."/>
            <person name="Liu J."/>
            <person name="Liu S."/>
            <person name="Lokyitsang T."/>
            <person name="Lokyitsang Y."/>
            <person name="Lubonja R."/>
            <person name="Lui A."/>
            <person name="MacDonald P."/>
            <person name="Magnisalis V."/>
            <person name="Maru K."/>
            <person name="Matthews C."/>
            <person name="McCusker W."/>
            <person name="McDonough S."/>
            <person name="Mehta T."/>
            <person name="Meldrim J."/>
            <person name="Meneus L."/>
            <person name="Mihai O."/>
            <person name="Mihalev A."/>
            <person name="Mihova T."/>
            <person name="Mittelman R."/>
            <person name="Mlenga V."/>
            <person name="Montmayeur A."/>
            <person name="Mulrain L."/>
            <person name="Navidi A."/>
            <person name="Naylor J."/>
            <person name="Negash T."/>
            <person name="Nguyen T."/>
            <person name="Nguyen N."/>
            <person name="Nicol R."/>
            <person name="Norbu C."/>
            <person name="Norbu N."/>
            <person name="Novod N."/>
            <person name="O'Neill B."/>
            <person name="Osman S."/>
            <person name="Markiewicz E."/>
            <person name="Oyono O.L."/>
            <person name="Patti C."/>
            <person name="Phunkhang P."/>
            <person name="Pierre F."/>
            <person name="Priest M."/>
            <person name="Raghuraman S."/>
            <person name="Rege F."/>
            <person name="Reyes R."/>
            <person name="Rise C."/>
            <person name="Rogov P."/>
            <person name="Ross K."/>
            <person name="Ryan E."/>
            <person name="Settipalli S."/>
            <person name="Shea T."/>
            <person name="Sherpa N."/>
            <person name="Shi L."/>
            <person name="Shih D."/>
            <person name="Sparrow T."/>
            <person name="Spaulding J."/>
            <person name="Stalker J."/>
            <person name="Stange-Thomann N."/>
            <person name="Stavropoulos S."/>
            <person name="Stone C."/>
            <person name="Strader C."/>
            <person name="Tesfaye S."/>
            <person name="Thomson T."/>
            <person name="Thoulutsang Y."/>
            <person name="Thoulutsang D."/>
            <person name="Topham K."/>
            <person name="Topping I."/>
            <person name="Tsamla T."/>
            <person name="Vassiliev H."/>
            <person name="Vo A."/>
            <person name="Wangchuk T."/>
            <person name="Wangdi T."/>
            <person name="Weiand M."/>
            <person name="Wilkinson J."/>
            <person name="Wilson A."/>
            <person name="Yadav S."/>
            <person name="Young G."/>
            <person name="Yu Q."/>
            <person name="Zembek L."/>
            <person name="Zhong D."/>
            <person name="Zimmer A."/>
            <person name="Zwirko Z."/>
            <person name="Jaffe D.B."/>
            <person name="Alvarez P."/>
            <person name="Brockman W."/>
            <person name="Butler J."/>
            <person name="Chin C."/>
            <person name="Gnerre S."/>
            <person name="Grabherr M."/>
            <person name="Kleber M."/>
            <person name="Mauceli E."/>
            <person name="MacCallum I."/>
        </authorList>
    </citation>
    <scope>NUCLEOTIDE SEQUENCE [LARGE SCALE GENOMIC DNA]</scope>
    <source>
        <strain evidence="3">Tucson 14030-0811.24</strain>
    </source>
</reference>
<name>B4MSX4_DROWI</name>
<proteinExistence type="predicted"/>
<keyword evidence="3" id="KW-1185">Reference proteome</keyword>
<feature type="compositionally biased region" description="Low complexity" evidence="1">
    <location>
        <begin position="138"/>
        <end position="155"/>
    </location>
</feature>
<gene>
    <name evidence="2" type="primary">Dwil\GK19813</name>
    <name evidence="2" type="ORF">Dwil_GK19813</name>
</gene>
<dbReference type="InParanoid" id="B4MSX4"/>
<organism evidence="2 3">
    <name type="scientific">Drosophila willistoni</name>
    <name type="common">Fruit fly</name>
    <dbReference type="NCBI Taxonomy" id="7260"/>
    <lineage>
        <taxon>Eukaryota</taxon>
        <taxon>Metazoa</taxon>
        <taxon>Ecdysozoa</taxon>
        <taxon>Arthropoda</taxon>
        <taxon>Hexapoda</taxon>
        <taxon>Insecta</taxon>
        <taxon>Pterygota</taxon>
        <taxon>Neoptera</taxon>
        <taxon>Endopterygota</taxon>
        <taxon>Diptera</taxon>
        <taxon>Brachycera</taxon>
        <taxon>Muscomorpha</taxon>
        <taxon>Ephydroidea</taxon>
        <taxon>Drosophilidae</taxon>
        <taxon>Drosophila</taxon>
        <taxon>Sophophora</taxon>
    </lineage>
</organism>
<dbReference type="EMBL" id="CH963851">
    <property type="protein sequence ID" value="EDW75213.2"/>
    <property type="molecule type" value="Genomic_DNA"/>
</dbReference>
<dbReference type="Proteomes" id="UP000007798">
    <property type="component" value="Unassembled WGS sequence"/>
</dbReference>
<evidence type="ECO:0000313" key="3">
    <source>
        <dbReference type="Proteomes" id="UP000007798"/>
    </source>
</evidence>